<dbReference type="EMBL" id="AZHX01001340">
    <property type="protein sequence ID" value="ETX03964.1"/>
    <property type="molecule type" value="Genomic_DNA"/>
</dbReference>
<comment type="caution">
    <text evidence="1">The sequence shown here is derived from an EMBL/GenBank/DDBJ whole genome shotgun (WGS) entry which is preliminary data.</text>
</comment>
<dbReference type="HOGENOM" id="CLU_2463344_0_0_7"/>
<name>W4M0U9_9BACT</name>
<protein>
    <submittedName>
        <fullName evidence="1">Uncharacterized protein</fullName>
    </submittedName>
</protein>
<keyword evidence="2" id="KW-1185">Reference proteome</keyword>
<dbReference type="Pfam" id="PF03683">
    <property type="entry name" value="UPF0175"/>
    <property type="match status" value="1"/>
</dbReference>
<sequence length="88" mass="10008">MSEVICDLPPELMAVLRELGEPAPMVKECVVIELYRRGLLSSGKASELLGMDRAAFIHYSRRLGIPFFRMTGDEWEEEARHAQELDLS</sequence>
<evidence type="ECO:0000313" key="2">
    <source>
        <dbReference type="Proteomes" id="UP000019140"/>
    </source>
</evidence>
<accession>W4M0U9</accession>
<dbReference type="Proteomes" id="UP000019140">
    <property type="component" value="Unassembled WGS sequence"/>
</dbReference>
<evidence type="ECO:0000313" key="1">
    <source>
        <dbReference type="EMBL" id="ETX03964.1"/>
    </source>
</evidence>
<organism evidence="1 2">
    <name type="scientific">Candidatus Entotheonella gemina</name>
    <dbReference type="NCBI Taxonomy" id="1429439"/>
    <lineage>
        <taxon>Bacteria</taxon>
        <taxon>Pseudomonadati</taxon>
        <taxon>Nitrospinota/Tectimicrobiota group</taxon>
        <taxon>Candidatus Tectimicrobiota</taxon>
        <taxon>Candidatus Entotheonellia</taxon>
        <taxon>Candidatus Entotheonellales</taxon>
        <taxon>Candidatus Entotheonellaceae</taxon>
        <taxon>Candidatus Entotheonella</taxon>
    </lineage>
</organism>
<gene>
    <name evidence="1" type="ORF">ETSY2_31545</name>
</gene>
<dbReference type="AlphaFoldDB" id="W4M0U9"/>
<dbReference type="InterPro" id="IPR005368">
    <property type="entry name" value="UPF0175"/>
</dbReference>
<proteinExistence type="predicted"/>
<reference evidence="1 2" key="1">
    <citation type="journal article" date="2014" name="Nature">
        <title>An environmental bacterial taxon with a large and distinct metabolic repertoire.</title>
        <authorList>
            <person name="Wilson M.C."/>
            <person name="Mori T."/>
            <person name="Ruckert C."/>
            <person name="Uria A.R."/>
            <person name="Helf M.J."/>
            <person name="Takada K."/>
            <person name="Gernert C."/>
            <person name="Steffens U.A."/>
            <person name="Heycke N."/>
            <person name="Schmitt S."/>
            <person name="Rinke C."/>
            <person name="Helfrich E.J."/>
            <person name="Brachmann A.O."/>
            <person name="Gurgui C."/>
            <person name="Wakimoto T."/>
            <person name="Kracht M."/>
            <person name="Crusemann M."/>
            <person name="Hentschel U."/>
            <person name="Abe I."/>
            <person name="Matsunaga S."/>
            <person name="Kalinowski J."/>
            <person name="Takeyama H."/>
            <person name="Piel J."/>
        </authorList>
    </citation>
    <scope>NUCLEOTIDE SEQUENCE [LARGE SCALE GENOMIC DNA]</scope>
    <source>
        <strain evidence="2">TSY2</strain>
    </source>
</reference>